<reference evidence="1" key="1">
    <citation type="submission" date="2022-11" db="EMBL/GenBank/DDBJ databases">
        <title>Genome Sequence of Nemania bipapillata.</title>
        <authorList>
            <person name="Buettner E."/>
        </authorList>
    </citation>
    <scope>NUCLEOTIDE SEQUENCE</scope>
    <source>
        <strain evidence="1">CP14</strain>
    </source>
</reference>
<accession>A0ACC2HW09</accession>
<gene>
    <name evidence="1" type="ORF">ONZ43_g6831</name>
</gene>
<comment type="caution">
    <text evidence="1">The sequence shown here is derived from an EMBL/GenBank/DDBJ whole genome shotgun (WGS) entry which is preliminary data.</text>
</comment>
<dbReference type="Proteomes" id="UP001153334">
    <property type="component" value="Unassembled WGS sequence"/>
</dbReference>
<organism evidence="1 2">
    <name type="scientific">Nemania bipapillata</name>
    <dbReference type="NCBI Taxonomy" id="110536"/>
    <lineage>
        <taxon>Eukaryota</taxon>
        <taxon>Fungi</taxon>
        <taxon>Dikarya</taxon>
        <taxon>Ascomycota</taxon>
        <taxon>Pezizomycotina</taxon>
        <taxon>Sordariomycetes</taxon>
        <taxon>Xylariomycetidae</taxon>
        <taxon>Xylariales</taxon>
        <taxon>Xylariaceae</taxon>
        <taxon>Nemania</taxon>
    </lineage>
</organism>
<dbReference type="EMBL" id="JAPESX010002616">
    <property type="protein sequence ID" value="KAJ8107126.1"/>
    <property type="molecule type" value="Genomic_DNA"/>
</dbReference>
<protein>
    <submittedName>
        <fullName evidence="1">Uncharacterized protein</fullName>
    </submittedName>
</protein>
<sequence>MADIDDEFLALVGGDDASDDEVENSGPSRQGSESPAPETKQSKGTSAAKSRRRRQEDSDEEEEGEASSVGASPASDESAPMDESDSESDSFPVSHAANGKMEDEGELKYPVEGIYASEAEKEEILAMPELEREQLIAKRQEEIDLR</sequence>
<keyword evidence="2" id="KW-1185">Reference proteome</keyword>
<proteinExistence type="predicted"/>
<evidence type="ECO:0000313" key="1">
    <source>
        <dbReference type="EMBL" id="KAJ8107126.1"/>
    </source>
</evidence>
<evidence type="ECO:0000313" key="2">
    <source>
        <dbReference type="Proteomes" id="UP001153334"/>
    </source>
</evidence>
<name>A0ACC2HW09_9PEZI</name>